<protein>
    <submittedName>
        <fullName evidence="2">Uncharacterized protein</fullName>
    </submittedName>
</protein>
<feature type="region of interest" description="Disordered" evidence="1">
    <location>
        <begin position="1"/>
        <end position="26"/>
    </location>
</feature>
<organism evidence="2 3">
    <name type="scientific">Cladobotryum mycophilum</name>
    <dbReference type="NCBI Taxonomy" id="491253"/>
    <lineage>
        <taxon>Eukaryota</taxon>
        <taxon>Fungi</taxon>
        <taxon>Dikarya</taxon>
        <taxon>Ascomycota</taxon>
        <taxon>Pezizomycotina</taxon>
        <taxon>Sordariomycetes</taxon>
        <taxon>Hypocreomycetidae</taxon>
        <taxon>Hypocreales</taxon>
        <taxon>Hypocreaceae</taxon>
        <taxon>Cladobotryum</taxon>
    </lineage>
</organism>
<accession>A0ABR0SYC7</accession>
<evidence type="ECO:0000256" key="1">
    <source>
        <dbReference type="SAM" id="MobiDB-lite"/>
    </source>
</evidence>
<feature type="compositionally biased region" description="Basic residues" evidence="1">
    <location>
        <begin position="17"/>
        <end position="26"/>
    </location>
</feature>
<gene>
    <name evidence="2" type="ORF">PT974_02516</name>
</gene>
<name>A0ABR0SYC7_9HYPO</name>
<feature type="compositionally biased region" description="Basic and acidic residues" evidence="1">
    <location>
        <begin position="1"/>
        <end position="12"/>
    </location>
</feature>
<dbReference type="EMBL" id="JAVFKD010000002">
    <property type="protein sequence ID" value="KAK5997163.1"/>
    <property type="molecule type" value="Genomic_DNA"/>
</dbReference>
<reference evidence="2 3" key="1">
    <citation type="submission" date="2024-01" db="EMBL/GenBank/DDBJ databases">
        <title>Complete genome of Cladobotryum mycophilum ATHUM6906.</title>
        <authorList>
            <person name="Christinaki A.C."/>
            <person name="Myridakis A.I."/>
            <person name="Kouvelis V.N."/>
        </authorList>
    </citation>
    <scope>NUCLEOTIDE SEQUENCE [LARGE SCALE GENOMIC DNA]</scope>
    <source>
        <strain evidence="2 3">ATHUM6906</strain>
    </source>
</reference>
<keyword evidence="3" id="KW-1185">Reference proteome</keyword>
<dbReference type="Proteomes" id="UP001338125">
    <property type="component" value="Unassembled WGS sequence"/>
</dbReference>
<evidence type="ECO:0000313" key="3">
    <source>
        <dbReference type="Proteomes" id="UP001338125"/>
    </source>
</evidence>
<proteinExistence type="predicted"/>
<comment type="caution">
    <text evidence="2">The sequence shown here is derived from an EMBL/GenBank/DDBJ whole genome shotgun (WGS) entry which is preliminary data.</text>
</comment>
<evidence type="ECO:0000313" key="2">
    <source>
        <dbReference type="EMBL" id="KAK5997163.1"/>
    </source>
</evidence>
<sequence>MGHGDSSRDSKASKSSRTTKHNKLTRGRRSSKYIFDVGEEESYRNQITIFNVLETLDALKGSVPTLVRSDASKRTYAIRLPDFNFTPLHKGLDSQCLYLDLESIRWLKNKLRELVRLVYQHGVGYEVLPDLICVKLRLAFRGYKLYLGGMECANFCEASKRVEPDWIAQEAKQYAAIDRMFAPLEAHFLFKDAIFYKAESEESLREAETVMKDADIAIEKTNATMIELDAILKDAHRKIQNAHTIMVDTYARMKEAKSNMKKAERNHDYAYTAEKDG</sequence>